<comment type="caution">
    <text evidence="1">The sequence shown here is derived from an EMBL/GenBank/DDBJ whole genome shotgun (WGS) entry which is preliminary data.</text>
</comment>
<dbReference type="Proteomes" id="UP000178851">
    <property type="component" value="Unassembled WGS sequence"/>
</dbReference>
<accession>A0A1F7YCG9</accession>
<evidence type="ECO:0000313" key="1">
    <source>
        <dbReference type="EMBL" id="OGM24992.1"/>
    </source>
</evidence>
<proteinExistence type="predicted"/>
<evidence type="ECO:0008006" key="3">
    <source>
        <dbReference type="Google" id="ProtNLM"/>
    </source>
</evidence>
<dbReference type="PROSITE" id="PS51257">
    <property type="entry name" value="PROKAR_LIPOPROTEIN"/>
    <property type="match status" value="1"/>
</dbReference>
<dbReference type="AlphaFoldDB" id="A0A1F7YCG9"/>
<reference evidence="1 2" key="1">
    <citation type="journal article" date="2016" name="Nat. Commun.">
        <title>Thousands of microbial genomes shed light on interconnected biogeochemical processes in an aquifer system.</title>
        <authorList>
            <person name="Anantharaman K."/>
            <person name="Brown C.T."/>
            <person name="Hug L.A."/>
            <person name="Sharon I."/>
            <person name="Castelle C.J."/>
            <person name="Probst A.J."/>
            <person name="Thomas B.C."/>
            <person name="Singh A."/>
            <person name="Wilkins M.J."/>
            <person name="Karaoz U."/>
            <person name="Brodie E.L."/>
            <person name="Williams K.H."/>
            <person name="Hubbard S.S."/>
            <person name="Banfield J.F."/>
        </authorList>
    </citation>
    <scope>NUCLEOTIDE SEQUENCE [LARGE SCALE GENOMIC DNA]</scope>
</reference>
<sequence length="138" mass="14819">MLVDRIGKGVKTLVKIGALAYVSTGCGPQTISVSDLIAAECARGAETAHITLDIYRGSDVSLGGNTFVSDGEENFHTKRISSEGMRVVNGSTFYWDTYPKRWTRVEGRKGKTAPNGDIATQFVFDEDCPATGPAPESK</sequence>
<gene>
    <name evidence="1" type="ORF">A2627_04985</name>
</gene>
<organism evidence="1 2">
    <name type="scientific">Candidatus Woesebacteria bacterium RIFCSPHIGHO2_01_FULL_39_28</name>
    <dbReference type="NCBI Taxonomy" id="1802496"/>
    <lineage>
        <taxon>Bacteria</taxon>
        <taxon>Candidatus Woeseibacteriota</taxon>
    </lineage>
</organism>
<evidence type="ECO:0000313" key="2">
    <source>
        <dbReference type="Proteomes" id="UP000178851"/>
    </source>
</evidence>
<protein>
    <recommendedName>
        <fullName evidence="3">Lipoprotein</fullName>
    </recommendedName>
</protein>
<name>A0A1F7YCG9_9BACT</name>
<dbReference type="EMBL" id="MGGI01000024">
    <property type="protein sequence ID" value="OGM24992.1"/>
    <property type="molecule type" value="Genomic_DNA"/>
</dbReference>